<keyword evidence="1" id="KW-0812">Transmembrane</keyword>
<feature type="transmembrane region" description="Helical" evidence="1">
    <location>
        <begin position="203"/>
        <end position="223"/>
    </location>
</feature>
<feature type="transmembrane region" description="Helical" evidence="1">
    <location>
        <begin position="127"/>
        <end position="156"/>
    </location>
</feature>
<dbReference type="Proteomes" id="UP001500218">
    <property type="component" value="Unassembled WGS sequence"/>
</dbReference>
<comment type="caution">
    <text evidence="2">The sequence shown here is derived from an EMBL/GenBank/DDBJ whole genome shotgun (WGS) entry which is preliminary data.</text>
</comment>
<keyword evidence="1" id="KW-1133">Transmembrane helix</keyword>
<sequence>MSVENQPAGVIHDIGYQRYAGARLGRGYAARSLYVHGVRTALGLGRGPKAKIFPWLAEGILLLVAAIVTAIRAQTGEAVISYTEFAAQLSFLIILFCATTAPELVSRDLRSGVLPLYFSRPLRRSDYALGKLGAMVTAVWLLQALPLTLMYLGAVFSVKGGRAVWHETVDYSKGQLSALLFGLVFGAISILIASLAGRRAVSAALIVVAFLVTSPIFGVLQVIGTGAVKQLSGIINPVSLVLITNAWLTGDQGKDFDEIAGYGIYYALSTVVLIVGCVLLLLLRYRKVAR</sequence>
<name>A0ABN2MMF1_9ACTN</name>
<keyword evidence="3" id="KW-1185">Reference proteome</keyword>
<feature type="transmembrane region" description="Helical" evidence="1">
    <location>
        <begin position="264"/>
        <end position="283"/>
    </location>
</feature>
<dbReference type="RefSeq" id="WP_344138959.1">
    <property type="nucleotide sequence ID" value="NZ_BAAALT010000267.1"/>
</dbReference>
<dbReference type="Pfam" id="PF12679">
    <property type="entry name" value="ABC2_membrane_2"/>
    <property type="match status" value="1"/>
</dbReference>
<keyword evidence="1" id="KW-0472">Membrane</keyword>
<organism evidence="2 3">
    <name type="scientific">Luedemannella flava</name>
    <dbReference type="NCBI Taxonomy" id="349316"/>
    <lineage>
        <taxon>Bacteria</taxon>
        <taxon>Bacillati</taxon>
        <taxon>Actinomycetota</taxon>
        <taxon>Actinomycetes</taxon>
        <taxon>Micromonosporales</taxon>
        <taxon>Micromonosporaceae</taxon>
        <taxon>Luedemannella</taxon>
    </lineage>
</organism>
<feature type="transmembrane region" description="Helical" evidence="1">
    <location>
        <begin position="85"/>
        <end position="106"/>
    </location>
</feature>
<evidence type="ECO:0000313" key="2">
    <source>
        <dbReference type="EMBL" id="GAA1830856.1"/>
    </source>
</evidence>
<evidence type="ECO:0000313" key="3">
    <source>
        <dbReference type="Proteomes" id="UP001500218"/>
    </source>
</evidence>
<evidence type="ECO:0000256" key="1">
    <source>
        <dbReference type="SAM" id="Phobius"/>
    </source>
</evidence>
<dbReference type="EMBL" id="BAAALT010000267">
    <property type="protein sequence ID" value="GAA1830856.1"/>
    <property type="molecule type" value="Genomic_DNA"/>
</dbReference>
<feature type="transmembrane region" description="Helical" evidence="1">
    <location>
        <begin position="176"/>
        <end position="196"/>
    </location>
</feature>
<gene>
    <name evidence="2" type="ORF">GCM10009682_56860</name>
</gene>
<proteinExistence type="predicted"/>
<feature type="transmembrane region" description="Helical" evidence="1">
    <location>
        <begin position="52"/>
        <end position="73"/>
    </location>
</feature>
<reference evidence="2 3" key="1">
    <citation type="journal article" date="2019" name="Int. J. Syst. Evol. Microbiol.">
        <title>The Global Catalogue of Microorganisms (GCM) 10K type strain sequencing project: providing services to taxonomists for standard genome sequencing and annotation.</title>
        <authorList>
            <consortium name="The Broad Institute Genomics Platform"/>
            <consortium name="The Broad Institute Genome Sequencing Center for Infectious Disease"/>
            <person name="Wu L."/>
            <person name="Ma J."/>
        </authorList>
    </citation>
    <scope>NUCLEOTIDE SEQUENCE [LARGE SCALE GENOMIC DNA]</scope>
    <source>
        <strain evidence="2 3">JCM 13250</strain>
    </source>
</reference>
<accession>A0ABN2MMF1</accession>
<protein>
    <submittedName>
        <fullName evidence="2">ABC transporter permease</fullName>
    </submittedName>
</protein>